<dbReference type="InterPro" id="IPR003593">
    <property type="entry name" value="AAA+_ATPase"/>
</dbReference>
<evidence type="ECO:0000313" key="10">
    <source>
        <dbReference type="Proteomes" id="UP000321926"/>
    </source>
</evidence>
<dbReference type="InterPro" id="IPR009057">
    <property type="entry name" value="Homeodomain-like_sf"/>
</dbReference>
<dbReference type="SUPFAM" id="SSF52172">
    <property type="entry name" value="CheY-like"/>
    <property type="match status" value="1"/>
</dbReference>
<keyword evidence="6" id="KW-0597">Phosphoprotein</keyword>
<evidence type="ECO:0000259" key="7">
    <source>
        <dbReference type="PROSITE" id="PS50045"/>
    </source>
</evidence>
<dbReference type="CDD" id="cd00156">
    <property type="entry name" value="REC"/>
    <property type="match status" value="1"/>
</dbReference>
<keyword evidence="3" id="KW-0805">Transcription regulation</keyword>
<keyword evidence="5" id="KW-0804">Transcription</keyword>
<dbReference type="PROSITE" id="PS00676">
    <property type="entry name" value="SIGMA54_INTERACT_2"/>
    <property type="match status" value="1"/>
</dbReference>
<dbReference type="InterPro" id="IPR025944">
    <property type="entry name" value="Sigma_54_int_dom_CS"/>
</dbReference>
<dbReference type="PANTHER" id="PTHR32071:SF121">
    <property type="entry name" value="SIGMA L-DEPENDENT TRANSCRIPTIONAL REGULATOR YQIR-RELATED"/>
    <property type="match status" value="1"/>
</dbReference>
<evidence type="ECO:0000256" key="1">
    <source>
        <dbReference type="ARBA" id="ARBA00022741"/>
    </source>
</evidence>
<reference evidence="9 10" key="1">
    <citation type="submission" date="2019-08" db="EMBL/GenBank/DDBJ databases">
        <authorList>
            <person name="Shi S."/>
        </authorList>
    </citation>
    <scope>NUCLEOTIDE SEQUENCE [LARGE SCALE GENOMIC DNA]</scope>
    <source>
        <strain evidence="9 10">GY10130</strain>
    </source>
</reference>
<feature type="domain" description="Sigma-54 factor interaction" evidence="7">
    <location>
        <begin position="152"/>
        <end position="381"/>
    </location>
</feature>
<evidence type="ECO:0000256" key="5">
    <source>
        <dbReference type="ARBA" id="ARBA00023163"/>
    </source>
</evidence>
<dbReference type="Gene3D" id="3.40.50.2300">
    <property type="match status" value="1"/>
</dbReference>
<comment type="caution">
    <text evidence="9">The sequence shown here is derived from an EMBL/GenBank/DDBJ whole genome shotgun (WGS) entry which is preliminary data.</text>
</comment>
<dbReference type="Proteomes" id="UP000321926">
    <property type="component" value="Unassembled WGS sequence"/>
</dbReference>
<keyword evidence="10" id="KW-1185">Reference proteome</keyword>
<dbReference type="PANTHER" id="PTHR32071">
    <property type="entry name" value="TRANSCRIPTIONAL REGULATORY PROTEIN"/>
    <property type="match status" value="1"/>
</dbReference>
<dbReference type="GO" id="GO:0006355">
    <property type="term" value="P:regulation of DNA-templated transcription"/>
    <property type="evidence" value="ECO:0007669"/>
    <property type="project" value="InterPro"/>
</dbReference>
<dbReference type="CDD" id="cd00009">
    <property type="entry name" value="AAA"/>
    <property type="match status" value="1"/>
</dbReference>
<dbReference type="InterPro" id="IPR025943">
    <property type="entry name" value="Sigma_54_int_dom_ATP-bd_2"/>
</dbReference>
<dbReference type="InterPro" id="IPR011006">
    <property type="entry name" value="CheY-like_superfamily"/>
</dbReference>
<dbReference type="SMART" id="SM00448">
    <property type="entry name" value="REC"/>
    <property type="match status" value="1"/>
</dbReference>
<evidence type="ECO:0000256" key="2">
    <source>
        <dbReference type="ARBA" id="ARBA00022840"/>
    </source>
</evidence>
<dbReference type="SUPFAM" id="SSF52540">
    <property type="entry name" value="P-loop containing nucleoside triphosphate hydrolases"/>
    <property type="match status" value="1"/>
</dbReference>
<dbReference type="InterPro" id="IPR001789">
    <property type="entry name" value="Sig_transdc_resp-reg_receiver"/>
</dbReference>
<dbReference type="RefSeq" id="WP_147923286.1">
    <property type="nucleotide sequence ID" value="NZ_VRTY01000088.1"/>
</dbReference>
<protein>
    <submittedName>
        <fullName evidence="9">Sigma-54-dependent Fis family transcriptional regulator</fullName>
    </submittedName>
</protein>
<dbReference type="Gene3D" id="1.10.8.60">
    <property type="match status" value="1"/>
</dbReference>
<dbReference type="Gene3D" id="3.40.50.300">
    <property type="entry name" value="P-loop containing nucleotide triphosphate hydrolases"/>
    <property type="match status" value="1"/>
</dbReference>
<proteinExistence type="predicted"/>
<organism evidence="9 10">
    <name type="scientific">Pontibacter qinzhouensis</name>
    <dbReference type="NCBI Taxonomy" id="2603253"/>
    <lineage>
        <taxon>Bacteria</taxon>
        <taxon>Pseudomonadati</taxon>
        <taxon>Bacteroidota</taxon>
        <taxon>Cytophagia</taxon>
        <taxon>Cytophagales</taxon>
        <taxon>Hymenobacteraceae</taxon>
        <taxon>Pontibacter</taxon>
    </lineage>
</organism>
<dbReference type="PROSITE" id="PS50110">
    <property type="entry name" value="RESPONSE_REGULATORY"/>
    <property type="match status" value="1"/>
</dbReference>
<dbReference type="OrthoDB" id="9782110at2"/>
<keyword evidence="4" id="KW-0238">DNA-binding</keyword>
<dbReference type="SUPFAM" id="SSF46689">
    <property type="entry name" value="Homeodomain-like"/>
    <property type="match status" value="1"/>
</dbReference>
<dbReference type="GO" id="GO:0005524">
    <property type="term" value="F:ATP binding"/>
    <property type="evidence" value="ECO:0007669"/>
    <property type="project" value="UniProtKB-KW"/>
</dbReference>
<dbReference type="InterPro" id="IPR058031">
    <property type="entry name" value="AAA_lid_NorR"/>
</dbReference>
<dbReference type="InterPro" id="IPR002078">
    <property type="entry name" value="Sigma_54_int"/>
</dbReference>
<feature type="domain" description="Response regulatory" evidence="8">
    <location>
        <begin position="11"/>
        <end position="125"/>
    </location>
</feature>
<dbReference type="EMBL" id="VRTY01000088">
    <property type="protein sequence ID" value="TXK33795.1"/>
    <property type="molecule type" value="Genomic_DNA"/>
</dbReference>
<dbReference type="Gene3D" id="1.10.10.60">
    <property type="entry name" value="Homeodomain-like"/>
    <property type="match status" value="1"/>
</dbReference>
<dbReference type="PROSITE" id="PS00688">
    <property type="entry name" value="SIGMA54_INTERACT_3"/>
    <property type="match status" value="1"/>
</dbReference>
<gene>
    <name evidence="9" type="ORF">FVR03_18660</name>
</gene>
<sequence>MSVVENLPPTTIFVLEDDLWYSQFLSYHLSLNPDHRVEVFNDVDSFMSRLHEAPDIVTLDYYLPGYAGETILKKIMAVSPSTYTLVVSGQDDISKAVDLMKQGVHDYIAKNDETKERIWSIVEKIKQNISLKKEIEVLRKEVKQKYSLGTELVGSSEPMQKIFTLVEKASNSNINVTITGETGTGKELIAKAIHQHSNRSNKPFVAVNISAIPSELLESELFGHEKGSFTGATHQRIGKFEEANGGTLFLDEIGEMNINLQSKLLRILQEREVTRIGAKGTVAIDVRILTATHRNLIEEVKKGNFREDLYYRLLGIQVHLPPLRERGHDLLLIAQKLLADFCLQNDMTPKRISPDAQKVLLKHTYPGNVRELKAVVELAAVLSDKDVISPEDIQLPEQKQDLQTSPFPEEKTLDEYIAETVQKYLDKYNYNVLSVADKLKIGKSTIYRMIRKREVYLADKN</sequence>
<evidence type="ECO:0000256" key="4">
    <source>
        <dbReference type="ARBA" id="ARBA00023125"/>
    </source>
</evidence>
<dbReference type="AlphaFoldDB" id="A0A5C8J780"/>
<dbReference type="GO" id="GO:0000160">
    <property type="term" value="P:phosphorelay signal transduction system"/>
    <property type="evidence" value="ECO:0007669"/>
    <property type="project" value="InterPro"/>
</dbReference>
<dbReference type="Pfam" id="PF00158">
    <property type="entry name" value="Sigma54_activat"/>
    <property type="match status" value="1"/>
</dbReference>
<keyword evidence="1" id="KW-0547">Nucleotide-binding</keyword>
<accession>A0A5C8J780</accession>
<evidence type="ECO:0000256" key="3">
    <source>
        <dbReference type="ARBA" id="ARBA00023015"/>
    </source>
</evidence>
<name>A0A5C8J780_9BACT</name>
<dbReference type="Pfam" id="PF25601">
    <property type="entry name" value="AAA_lid_14"/>
    <property type="match status" value="1"/>
</dbReference>
<evidence type="ECO:0000256" key="6">
    <source>
        <dbReference type="PROSITE-ProRule" id="PRU00169"/>
    </source>
</evidence>
<evidence type="ECO:0000259" key="8">
    <source>
        <dbReference type="PROSITE" id="PS50110"/>
    </source>
</evidence>
<feature type="modified residue" description="4-aspartylphosphate" evidence="6">
    <location>
        <position position="60"/>
    </location>
</feature>
<dbReference type="PROSITE" id="PS50045">
    <property type="entry name" value="SIGMA54_INTERACT_4"/>
    <property type="match status" value="1"/>
</dbReference>
<dbReference type="GO" id="GO:0003677">
    <property type="term" value="F:DNA binding"/>
    <property type="evidence" value="ECO:0007669"/>
    <property type="project" value="UniProtKB-KW"/>
</dbReference>
<evidence type="ECO:0000313" key="9">
    <source>
        <dbReference type="EMBL" id="TXK33795.1"/>
    </source>
</evidence>
<dbReference type="FunFam" id="3.40.50.300:FF:000006">
    <property type="entry name" value="DNA-binding transcriptional regulator NtrC"/>
    <property type="match status" value="1"/>
</dbReference>
<dbReference type="InterPro" id="IPR027417">
    <property type="entry name" value="P-loop_NTPase"/>
</dbReference>
<dbReference type="Pfam" id="PF00072">
    <property type="entry name" value="Response_reg"/>
    <property type="match status" value="1"/>
</dbReference>
<dbReference type="SMART" id="SM00382">
    <property type="entry name" value="AAA"/>
    <property type="match status" value="1"/>
</dbReference>
<keyword evidence="2" id="KW-0067">ATP-binding</keyword>